<sequence length="207" mass="22348">MIRLLIVDDHSVVRRGLETLLGTFADIEIVGTAADGNEAVQLAAECHPDIILMDLSMPNLDGFEATRQILAANPKIRIVALTSFSEQRKVFDAISSGAIGYLLKDSTPAELVDGVRAAFAGESPLDPKAARVLIEGQRNPVVVPTLSPREWEVARVLSEGLTNKAIGKKLGISERTVKAHLTAIFSKLEVSDRTQAAMWVRDNPPNG</sequence>
<dbReference type="InterPro" id="IPR000792">
    <property type="entry name" value="Tscrpt_reg_LuxR_C"/>
</dbReference>
<organism evidence="5">
    <name type="scientific">freshwater metagenome</name>
    <dbReference type="NCBI Taxonomy" id="449393"/>
    <lineage>
        <taxon>unclassified sequences</taxon>
        <taxon>metagenomes</taxon>
        <taxon>ecological metagenomes</taxon>
    </lineage>
</organism>
<keyword evidence="2" id="KW-0238">DNA-binding</keyword>
<evidence type="ECO:0000256" key="2">
    <source>
        <dbReference type="ARBA" id="ARBA00023125"/>
    </source>
</evidence>
<dbReference type="PANTHER" id="PTHR43214">
    <property type="entry name" value="TWO-COMPONENT RESPONSE REGULATOR"/>
    <property type="match status" value="1"/>
</dbReference>
<dbReference type="GO" id="GO:0006355">
    <property type="term" value="P:regulation of DNA-templated transcription"/>
    <property type="evidence" value="ECO:0007669"/>
    <property type="project" value="InterPro"/>
</dbReference>
<dbReference type="PANTHER" id="PTHR43214:SF43">
    <property type="entry name" value="TWO-COMPONENT RESPONSE REGULATOR"/>
    <property type="match status" value="1"/>
</dbReference>
<proteinExistence type="predicted"/>
<dbReference type="GO" id="GO:0003677">
    <property type="term" value="F:DNA binding"/>
    <property type="evidence" value="ECO:0007669"/>
    <property type="project" value="UniProtKB-KW"/>
</dbReference>
<dbReference type="Pfam" id="PF00072">
    <property type="entry name" value="Response_reg"/>
    <property type="match status" value="1"/>
</dbReference>
<dbReference type="Gene3D" id="3.40.50.2300">
    <property type="match status" value="1"/>
</dbReference>
<dbReference type="SMART" id="SM00421">
    <property type="entry name" value="HTH_LUXR"/>
    <property type="match status" value="1"/>
</dbReference>
<dbReference type="SMART" id="SM00448">
    <property type="entry name" value="REC"/>
    <property type="match status" value="1"/>
</dbReference>
<dbReference type="CDD" id="cd17535">
    <property type="entry name" value="REC_NarL-like"/>
    <property type="match status" value="1"/>
</dbReference>
<dbReference type="PROSITE" id="PS00622">
    <property type="entry name" value="HTH_LUXR_1"/>
    <property type="match status" value="1"/>
</dbReference>
<dbReference type="GO" id="GO:0000160">
    <property type="term" value="P:phosphorelay signal transduction system"/>
    <property type="evidence" value="ECO:0007669"/>
    <property type="project" value="InterPro"/>
</dbReference>
<feature type="domain" description="HTH luxR-type" evidence="3">
    <location>
        <begin position="139"/>
        <end position="204"/>
    </location>
</feature>
<dbReference type="InterPro" id="IPR016032">
    <property type="entry name" value="Sig_transdc_resp-reg_C-effctor"/>
</dbReference>
<dbReference type="InterPro" id="IPR001789">
    <property type="entry name" value="Sig_transdc_resp-reg_receiver"/>
</dbReference>
<evidence type="ECO:0000313" key="5">
    <source>
        <dbReference type="EMBL" id="CAB4787068.1"/>
    </source>
</evidence>
<keyword evidence="1" id="KW-0597">Phosphoprotein</keyword>
<reference evidence="5" key="1">
    <citation type="submission" date="2020-05" db="EMBL/GenBank/DDBJ databases">
        <authorList>
            <person name="Chiriac C."/>
            <person name="Salcher M."/>
            <person name="Ghai R."/>
            <person name="Kavagutti S V."/>
        </authorList>
    </citation>
    <scope>NUCLEOTIDE SEQUENCE</scope>
</reference>
<protein>
    <submittedName>
        <fullName evidence="5">Unannotated protein</fullName>
    </submittedName>
</protein>
<dbReference type="InterPro" id="IPR058245">
    <property type="entry name" value="NreC/VraR/RcsB-like_REC"/>
</dbReference>
<accession>A0A6J6WWD9</accession>
<dbReference type="SUPFAM" id="SSF46894">
    <property type="entry name" value="C-terminal effector domain of the bipartite response regulators"/>
    <property type="match status" value="1"/>
</dbReference>
<feature type="domain" description="Response regulatory" evidence="4">
    <location>
        <begin position="3"/>
        <end position="119"/>
    </location>
</feature>
<dbReference type="EMBL" id="CAFAAI010000009">
    <property type="protein sequence ID" value="CAB4787068.1"/>
    <property type="molecule type" value="Genomic_DNA"/>
</dbReference>
<dbReference type="PROSITE" id="PS50110">
    <property type="entry name" value="RESPONSE_REGULATORY"/>
    <property type="match status" value="1"/>
</dbReference>
<dbReference type="Pfam" id="PF00196">
    <property type="entry name" value="GerE"/>
    <property type="match status" value="1"/>
</dbReference>
<evidence type="ECO:0000259" key="3">
    <source>
        <dbReference type="PROSITE" id="PS50043"/>
    </source>
</evidence>
<dbReference type="CDD" id="cd06170">
    <property type="entry name" value="LuxR_C_like"/>
    <property type="match status" value="1"/>
</dbReference>
<gene>
    <name evidence="5" type="ORF">UFOPK2992_00132</name>
</gene>
<dbReference type="AlphaFoldDB" id="A0A6J6WWD9"/>
<dbReference type="PRINTS" id="PR00038">
    <property type="entry name" value="HTHLUXR"/>
</dbReference>
<dbReference type="InterPro" id="IPR039420">
    <property type="entry name" value="WalR-like"/>
</dbReference>
<dbReference type="PROSITE" id="PS50043">
    <property type="entry name" value="HTH_LUXR_2"/>
    <property type="match status" value="1"/>
</dbReference>
<name>A0A6J6WWD9_9ZZZZ</name>
<evidence type="ECO:0000256" key="1">
    <source>
        <dbReference type="ARBA" id="ARBA00022553"/>
    </source>
</evidence>
<evidence type="ECO:0000259" key="4">
    <source>
        <dbReference type="PROSITE" id="PS50110"/>
    </source>
</evidence>
<dbReference type="InterPro" id="IPR011006">
    <property type="entry name" value="CheY-like_superfamily"/>
</dbReference>
<dbReference type="SUPFAM" id="SSF52172">
    <property type="entry name" value="CheY-like"/>
    <property type="match status" value="1"/>
</dbReference>